<dbReference type="EMBL" id="RKHR01000005">
    <property type="protein sequence ID" value="ROS00134.1"/>
    <property type="molecule type" value="Genomic_DNA"/>
</dbReference>
<evidence type="ECO:0000259" key="3">
    <source>
        <dbReference type="Pfam" id="PF10017"/>
    </source>
</evidence>
<dbReference type="Proteomes" id="UP000275394">
    <property type="component" value="Unassembled WGS sequence"/>
</dbReference>
<dbReference type="PANTHER" id="PTHR43397:SF1">
    <property type="entry name" value="ERGOTHIONEINE BIOSYNTHESIS PROTEIN 1"/>
    <property type="match status" value="1"/>
</dbReference>
<proteinExistence type="predicted"/>
<gene>
    <name evidence="4" type="ORF">EDC56_2770</name>
</gene>
<sequence>MQGMQSTEQIISKETLVDPSDELFVGLNRPNKRIDQKFHYNEYGSALFGKITALPEYYLTRTESLLLQRHSEEIAQYMGAGQMLIEHGAGNCGKVRHLLAPLQPQCYVPIDISAEFLFQSACHLQQDFSELYIHPIAGDITTSSQLPEHYRKLKKCVLYLGSSIANYPPEQAITILRQIHQLIAPSGGLLIGVDLQKDTSILQQAYNDEQGLVADFNLNALQHANELLDGNFDQDLFDHVAFYNEDKQRIEMHLQSSVDHEVELLGQTIPIRAGERIQTLQSYKYTVESFAALAQQAGLIPVKQWIDEQQLYSLQYFSSPQSPESTR</sequence>
<reference evidence="4 5" key="1">
    <citation type="submission" date="2018-11" db="EMBL/GenBank/DDBJ databases">
        <title>Genomic Encyclopedia of Type Strains, Phase IV (KMG-IV): sequencing the most valuable type-strain genomes for metagenomic binning, comparative biology and taxonomic classification.</title>
        <authorList>
            <person name="Goeker M."/>
        </authorList>
    </citation>
    <scope>NUCLEOTIDE SEQUENCE [LARGE SCALE GENOMIC DNA]</scope>
    <source>
        <strain evidence="4 5">DSM 100316</strain>
    </source>
</reference>
<dbReference type="Gene3D" id="3.40.50.150">
    <property type="entry name" value="Vaccinia Virus protein VP39"/>
    <property type="match status" value="1"/>
</dbReference>
<protein>
    <submittedName>
        <fullName evidence="4">Dimethylhistidine N-methyltransferase</fullName>
    </submittedName>
</protein>
<dbReference type="RefSeq" id="WP_123713117.1">
    <property type="nucleotide sequence ID" value="NZ_RKHR01000005.1"/>
</dbReference>
<dbReference type="PIRSF" id="PIRSF018005">
    <property type="entry name" value="UCP018005"/>
    <property type="match status" value="1"/>
</dbReference>
<dbReference type="InterPro" id="IPR019257">
    <property type="entry name" value="MeTrfase_dom"/>
</dbReference>
<dbReference type="InterPro" id="IPR017804">
    <property type="entry name" value="MeTrfase_EgtD-like"/>
</dbReference>
<comment type="caution">
    <text evidence="4">The sequence shown here is derived from an EMBL/GenBank/DDBJ whole genome shotgun (WGS) entry which is preliminary data.</text>
</comment>
<feature type="domain" description="Histidine-specific methyltransferase SAM-dependent" evidence="3">
    <location>
        <begin position="22"/>
        <end position="317"/>
    </location>
</feature>
<dbReference type="NCBIfam" id="TIGR03438">
    <property type="entry name" value="egtD_ergothio"/>
    <property type="match status" value="1"/>
</dbReference>
<dbReference type="InterPro" id="IPR035094">
    <property type="entry name" value="EgtD"/>
</dbReference>
<dbReference type="SUPFAM" id="SSF53335">
    <property type="entry name" value="S-adenosyl-L-methionine-dependent methyltransferases"/>
    <property type="match status" value="1"/>
</dbReference>
<accession>A0A3N2DJZ9</accession>
<dbReference type="InterPro" id="IPR051128">
    <property type="entry name" value="EgtD_Methyltrsf_superfamily"/>
</dbReference>
<evidence type="ECO:0000313" key="5">
    <source>
        <dbReference type="Proteomes" id="UP000275394"/>
    </source>
</evidence>
<keyword evidence="1 4" id="KW-0489">Methyltransferase</keyword>
<evidence type="ECO:0000256" key="2">
    <source>
        <dbReference type="ARBA" id="ARBA00022679"/>
    </source>
</evidence>
<dbReference type="AlphaFoldDB" id="A0A3N2DJZ9"/>
<dbReference type="InterPro" id="IPR029063">
    <property type="entry name" value="SAM-dependent_MTases_sf"/>
</dbReference>
<evidence type="ECO:0000256" key="1">
    <source>
        <dbReference type="ARBA" id="ARBA00022603"/>
    </source>
</evidence>
<organism evidence="4 5">
    <name type="scientific">Sinobacterium caligoides</name>
    <dbReference type="NCBI Taxonomy" id="933926"/>
    <lineage>
        <taxon>Bacteria</taxon>
        <taxon>Pseudomonadati</taxon>
        <taxon>Pseudomonadota</taxon>
        <taxon>Gammaproteobacteria</taxon>
        <taxon>Cellvibrionales</taxon>
        <taxon>Spongiibacteraceae</taxon>
        <taxon>Sinobacterium</taxon>
    </lineage>
</organism>
<keyword evidence="2 4" id="KW-0808">Transferase</keyword>
<evidence type="ECO:0000313" key="4">
    <source>
        <dbReference type="EMBL" id="ROS00134.1"/>
    </source>
</evidence>
<dbReference type="PANTHER" id="PTHR43397">
    <property type="entry name" value="ERGOTHIONEINE BIOSYNTHESIS PROTEIN 1"/>
    <property type="match status" value="1"/>
</dbReference>
<keyword evidence="5" id="KW-1185">Reference proteome</keyword>
<dbReference type="OrthoDB" id="5289726at2"/>
<dbReference type="GO" id="GO:0032259">
    <property type="term" value="P:methylation"/>
    <property type="evidence" value="ECO:0007669"/>
    <property type="project" value="UniProtKB-KW"/>
</dbReference>
<name>A0A3N2DJZ9_9GAMM</name>
<dbReference type="Pfam" id="PF10017">
    <property type="entry name" value="Methyltransf_33"/>
    <property type="match status" value="1"/>
</dbReference>
<dbReference type="GO" id="GO:0008168">
    <property type="term" value="F:methyltransferase activity"/>
    <property type="evidence" value="ECO:0007669"/>
    <property type="project" value="UniProtKB-KW"/>
</dbReference>